<evidence type="ECO:0000256" key="7">
    <source>
        <dbReference type="ARBA" id="ARBA00023033"/>
    </source>
</evidence>
<keyword evidence="6" id="KW-0408">Iron</keyword>
<sequence>MTASLQIEASAALASLGGPAWQNITIKSLAQEVAVRMASSIFGGHELAESEQWLQLFKTYTDDLYTAMNLLERFPRPLRKHIYRCFMHSFVVNREHLRLVRSLSSGARCDRYLCKKESVASGQGVPEFIDATAYIVECPKTSGHSVANIQATCMVTVIHIMEVLLDHVLLNLARNPIYIQPIRNQIVDALEDAGWQPESLDMMDLLDKQIQDAQDDIAGKGRGLVAKVWSTVLPKKSMEELLRTHGGHFGFGNAKYAELGKRCVQRSCLKIALCHLLMKYDWEAVDPALEEETVQEKSTAPELTPLAKVMIRLRDYVELDIDTV</sequence>
<gene>
    <name evidence="8" type="ORF">KHLLAP_LOCUS1809</name>
</gene>
<dbReference type="GO" id="GO:0005506">
    <property type="term" value="F:iron ion binding"/>
    <property type="evidence" value="ECO:0007669"/>
    <property type="project" value="InterPro"/>
</dbReference>
<dbReference type="InterPro" id="IPR036396">
    <property type="entry name" value="Cyt_P450_sf"/>
</dbReference>
<dbReference type="Proteomes" id="UP001295740">
    <property type="component" value="Unassembled WGS sequence"/>
</dbReference>
<dbReference type="PANTHER" id="PTHR46206">
    <property type="entry name" value="CYTOCHROME P450"/>
    <property type="match status" value="1"/>
</dbReference>
<comment type="similarity">
    <text evidence="2">Belongs to the cytochrome P450 family.</text>
</comment>
<evidence type="ECO:0000313" key="9">
    <source>
        <dbReference type="Proteomes" id="UP001295740"/>
    </source>
</evidence>
<evidence type="ECO:0000256" key="3">
    <source>
        <dbReference type="ARBA" id="ARBA00022617"/>
    </source>
</evidence>
<dbReference type="GO" id="GO:0004497">
    <property type="term" value="F:monooxygenase activity"/>
    <property type="evidence" value="ECO:0007669"/>
    <property type="project" value="UniProtKB-KW"/>
</dbReference>
<dbReference type="PANTHER" id="PTHR46206:SF2">
    <property type="entry name" value="CYTOCHROME P450 MONOOXYGENASE AUSG-RELATED"/>
    <property type="match status" value="1"/>
</dbReference>
<keyword evidence="5" id="KW-0560">Oxidoreductase</keyword>
<keyword evidence="3" id="KW-0349">Heme</keyword>
<dbReference type="GO" id="GO:0016705">
    <property type="term" value="F:oxidoreductase activity, acting on paired donors, with incorporation or reduction of molecular oxygen"/>
    <property type="evidence" value="ECO:0007669"/>
    <property type="project" value="InterPro"/>
</dbReference>
<evidence type="ECO:0000256" key="4">
    <source>
        <dbReference type="ARBA" id="ARBA00022723"/>
    </source>
</evidence>
<protein>
    <submittedName>
        <fullName evidence="8">Uu.00g041940.m01.CDS01</fullName>
    </submittedName>
</protein>
<evidence type="ECO:0000256" key="5">
    <source>
        <dbReference type="ARBA" id="ARBA00023002"/>
    </source>
</evidence>
<comment type="cofactor">
    <cofactor evidence="1">
        <name>heme</name>
        <dbReference type="ChEBI" id="CHEBI:30413"/>
    </cofactor>
</comment>
<keyword evidence="7" id="KW-0503">Monooxygenase</keyword>
<dbReference type="Gene3D" id="1.10.630.10">
    <property type="entry name" value="Cytochrome P450"/>
    <property type="match status" value="1"/>
</dbReference>
<dbReference type="SUPFAM" id="SSF48264">
    <property type="entry name" value="Cytochrome P450"/>
    <property type="match status" value="1"/>
</dbReference>
<accession>A0AAI8VBH8</accession>
<dbReference type="GO" id="GO:0020037">
    <property type="term" value="F:heme binding"/>
    <property type="evidence" value="ECO:0007669"/>
    <property type="project" value="InterPro"/>
</dbReference>
<evidence type="ECO:0000313" key="8">
    <source>
        <dbReference type="EMBL" id="CAJ2501341.1"/>
    </source>
</evidence>
<organism evidence="8 9">
    <name type="scientific">Anthostomella pinea</name>
    <dbReference type="NCBI Taxonomy" id="933095"/>
    <lineage>
        <taxon>Eukaryota</taxon>
        <taxon>Fungi</taxon>
        <taxon>Dikarya</taxon>
        <taxon>Ascomycota</taxon>
        <taxon>Pezizomycotina</taxon>
        <taxon>Sordariomycetes</taxon>
        <taxon>Xylariomycetidae</taxon>
        <taxon>Xylariales</taxon>
        <taxon>Xylariaceae</taxon>
        <taxon>Anthostomella</taxon>
    </lineage>
</organism>
<evidence type="ECO:0000256" key="2">
    <source>
        <dbReference type="ARBA" id="ARBA00010617"/>
    </source>
</evidence>
<dbReference type="EMBL" id="CAUWAG010000003">
    <property type="protein sequence ID" value="CAJ2501341.1"/>
    <property type="molecule type" value="Genomic_DNA"/>
</dbReference>
<keyword evidence="4" id="KW-0479">Metal-binding</keyword>
<comment type="caution">
    <text evidence="8">The sequence shown here is derived from an EMBL/GenBank/DDBJ whole genome shotgun (WGS) entry which is preliminary data.</text>
</comment>
<evidence type="ECO:0000256" key="6">
    <source>
        <dbReference type="ARBA" id="ARBA00023004"/>
    </source>
</evidence>
<reference evidence="8" key="1">
    <citation type="submission" date="2023-10" db="EMBL/GenBank/DDBJ databases">
        <authorList>
            <person name="Hackl T."/>
        </authorList>
    </citation>
    <scope>NUCLEOTIDE SEQUENCE</scope>
</reference>
<name>A0AAI8VBH8_9PEZI</name>
<evidence type="ECO:0000256" key="1">
    <source>
        <dbReference type="ARBA" id="ARBA00001971"/>
    </source>
</evidence>
<proteinExistence type="inferred from homology"/>
<dbReference type="AlphaFoldDB" id="A0AAI8VBH8"/>
<keyword evidence="9" id="KW-1185">Reference proteome</keyword>